<comment type="caution">
    <text evidence="1">The sequence shown here is derived from an EMBL/GenBank/DDBJ whole genome shotgun (WGS) entry which is preliminary data.</text>
</comment>
<dbReference type="EMBL" id="JACJMO010000002">
    <property type="protein sequence ID" value="MBM6856539.1"/>
    <property type="molecule type" value="Genomic_DNA"/>
</dbReference>
<proteinExistence type="predicted"/>
<accession>A0AA40ZS34</accession>
<evidence type="ECO:0000313" key="1">
    <source>
        <dbReference type="EMBL" id="MBM6856539.1"/>
    </source>
</evidence>
<evidence type="ECO:0000313" key="2">
    <source>
        <dbReference type="Proteomes" id="UP000698924"/>
    </source>
</evidence>
<gene>
    <name evidence="1" type="ORF">H6D15_02785</name>
</gene>
<dbReference type="Proteomes" id="UP000698924">
    <property type="component" value="Unassembled WGS sequence"/>
</dbReference>
<sequence length="124" mass="14563">MDAKERKSKEYSILLLESARQHHGVDYAPHEKVFNKSDIQAAYEVGWDAALRSQWVVPRDRMPQIWQNVLVMIEYEGTIQIYRYRYLGGDFVYGDSPILAWMPIPSFDDILDANKDVLKRLKDK</sequence>
<organism evidence="1 2">
    <name type="scientific">Caecibacteroides pullorum</name>
    <dbReference type="NCBI Taxonomy" id="2725562"/>
    <lineage>
        <taxon>Bacteria</taxon>
        <taxon>Pseudomonadati</taxon>
        <taxon>Bacteroidota</taxon>
        <taxon>Bacteroidia</taxon>
        <taxon>Bacteroidales</taxon>
        <taxon>Bacteroidaceae</taxon>
        <taxon>Caecibacteroides</taxon>
    </lineage>
</organism>
<dbReference type="RefSeq" id="WP_204971025.1">
    <property type="nucleotide sequence ID" value="NZ_JAAZTS010000002.1"/>
</dbReference>
<keyword evidence="2" id="KW-1185">Reference proteome</keyword>
<evidence type="ECO:0008006" key="3">
    <source>
        <dbReference type="Google" id="ProtNLM"/>
    </source>
</evidence>
<reference evidence="1 2" key="1">
    <citation type="journal article" date="2021" name="Sci. Rep.">
        <title>The distribution of antibiotic resistance genes in chicken gut microbiota commensals.</title>
        <authorList>
            <person name="Juricova H."/>
            <person name="Matiasovicova J."/>
            <person name="Kubasova T."/>
            <person name="Cejkova D."/>
            <person name="Rychlik I."/>
        </authorList>
    </citation>
    <scope>NUCLEOTIDE SEQUENCE [LARGE SCALE GENOMIC DNA]</scope>
    <source>
        <strain evidence="1 2">An421</strain>
    </source>
</reference>
<protein>
    <recommendedName>
        <fullName evidence="3">DUF551 domain-containing protein</fullName>
    </recommendedName>
</protein>
<dbReference type="AlphaFoldDB" id="A0AA40ZS34"/>
<name>A0AA40ZS34_9BACT</name>